<dbReference type="Proteomes" id="UP000026962">
    <property type="component" value="Chromosome 2"/>
</dbReference>
<dbReference type="PANTHER" id="PTHR33132:SF145">
    <property type="entry name" value="OS04G0403900 PROTEIN"/>
    <property type="match status" value="1"/>
</dbReference>
<dbReference type="EnsemblPlants" id="OPUNC02G05460.1">
    <property type="protein sequence ID" value="OPUNC02G05460.1"/>
    <property type="gene ID" value="OPUNC02G05460"/>
</dbReference>
<dbReference type="OMA" id="HAPARYC"/>
<reference evidence="1" key="1">
    <citation type="submission" date="2015-04" db="UniProtKB">
        <authorList>
            <consortium name="EnsemblPlants"/>
        </authorList>
    </citation>
    <scope>IDENTIFICATION</scope>
</reference>
<organism evidence="1">
    <name type="scientific">Oryza punctata</name>
    <name type="common">Red rice</name>
    <dbReference type="NCBI Taxonomy" id="4537"/>
    <lineage>
        <taxon>Eukaryota</taxon>
        <taxon>Viridiplantae</taxon>
        <taxon>Streptophyta</taxon>
        <taxon>Embryophyta</taxon>
        <taxon>Tracheophyta</taxon>
        <taxon>Spermatophyta</taxon>
        <taxon>Magnoliopsida</taxon>
        <taxon>Liliopsida</taxon>
        <taxon>Poales</taxon>
        <taxon>Poaceae</taxon>
        <taxon>BOP clade</taxon>
        <taxon>Oryzoideae</taxon>
        <taxon>Oryzeae</taxon>
        <taxon>Oryzinae</taxon>
        <taxon>Oryza</taxon>
    </lineage>
</organism>
<dbReference type="eggNOG" id="ENOG502S6MW">
    <property type="taxonomic scope" value="Eukaryota"/>
</dbReference>
<dbReference type="HOGENOM" id="CLU_161617_0_0_1"/>
<evidence type="ECO:0000313" key="1">
    <source>
        <dbReference type="EnsemblPlants" id="OPUNC02G05460.1"/>
    </source>
</evidence>
<accession>A0A0E0JWF8</accession>
<reference evidence="1" key="2">
    <citation type="submission" date="2018-05" db="EMBL/GenBank/DDBJ databases">
        <title>OpunRS2 (Oryza punctata Reference Sequence Version 2).</title>
        <authorList>
            <person name="Zhang J."/>
            <person name="Kudrna D."/>
            <person name="Lee S."/>
            <person name="Talag J."/>
            <person name="Welchert J."/>
            <person name="Wing R.A."/>
        </authorList>
    </citation>
    <scope>NUCLEOTIDE SEQUENCE [LARGE SCALE GENOMIC DNA]</scope>
</reference>
<dbReference type="PANTHER" id="PTHR33132">
    <property type="entry name" value="OSJNBB0118P14.9 PROTEIN"/>
    <property type="match status" value="1"/>
</dbReference>
<name>A0A0E0JWF8_ORYPU</name>
<protein>
    <submittedName>
        <fullName evidence="1">Uncharacterized protein</fullName>
    </submittedName>
</protein>
<dbReference type="AlphaFoldDB" id="A0A0E0JWF8"/>
<keyword evidence="2" id="KW-1185">Reference proteome</keyword>
<sequence>MAAVNSSSSSSSSSPAKNAGAPAVAKYCLCAPTTHPGSFRCRLHRSPAATGKAKAAIVAPPETEEEEIEEMAAVEATTGGAAAAAAVRAFLARASQNSRQDGGRNRIKCFQPRTSRLGIIEE</sequence>
<evidence type="ECO:0000313" key="2">
    <source>
        <dbReference type="Proteomes" id="UP000026962"/>
    </source>
</evidence>
<dbReference type="Gramene" id="OPUNC02G05460.1">
    <property type="protein sequence ID" value="OPUNC02G05460.1"/>
    <property type="gene ID" value="OPUNC02G05460"/>
</dbReference>
<proteinExistence type="predicted"/>